<proteinExistence type="predicted"/>
<evidence type="ECO:0000313" key="2">
    <source>
        <dbReference type="Proteomes" id="UP000028194"/>
    </source>
</evidence>
<name>A0A075MP07_9ARCH</name>
<protein>
    <submittedName>
        <fullName evidence="1">Uncharacterized protein</fullName>
    </submittedName>
</protein>
<keyword evidence="2" id="KW-1185">Reference proteome</keyword>
<dbReference type="Proteomes" id="UP000028194">
    <property type="component" value="Chromosome"/>
</dbReference>
<dbReference type="EMBL" id="CP007174">
    <property type="protein sequence ID" value="AIF82948.1"/>
    <property type="molecule type" value="Genomic_DNA"/>
</dbReference>
<organism evidence="1 2">
    <name type="scientific">Candidatus Nitrososphaera evergladensis SR1</name>
    <dbReference type="NCBI Taxonomy" id="1459636"/>
    <lineage>
        <taxon>Archaea</taxon>
        <taxon>Nitrososphaerota</taxon>
        <taxon>Nitrososphaeria</taxon>
        <taxon>Nitrososphaerales</taxon>
        <taxon>Nitrososphaeraceae</taxon>
        <taxon>Nitrososphaera</taxon>
    </lineage>
</organism>
<dbReference type="KEGG" id="nev:NTE_00872"/>
<reference evidence="1 2" key="1">
    <citation type="journal article" date="2014" name="PLoS ONE">
        <title>Genome Sequence of Candidatus Nitrososphaera evergladensis from Group I.1b Enriched from Everglades Soil Reveals Novel Genomic Features of the Ammonia-Oxidizing Archaea.</title>
        <authorList>
            <person name="Zhalnina K.V."/>
            <person name="Dias R."/>
            <person name="Leonard M.T."/>
            <person name="Dorr de Quadros P."/>
            <person name="Camargo F.A."/>
            <person name="Drew J.C."/>
            <person name="Farmerie W.G."/>
            <person name="Daroub S.H."/>
            <person name="Triplett E.W."/>
        </authorList>
    </citation>
    <scope>NUCLEOTIDE SEQUENCE [LARGE SCALE GENOMIC DNA]</scope>
    <source>
        <strain evidence="1 2">SR1</strain>
    </source>
</reference>
<dbReference type="eggNOG" id="arCOG08677">
    <property type="taxonomic scope" value="Archaea"/>
</dbReference>
<dbReference type="AlphaFoldDB" id="A0A075MP07"/>
<accession>A0A075MP07</accession>
<sequence length="125" mass="14647">MLLYMVKRGGKEVITVEIFKQTYDVMKSTAEKMHWNTKEYINSVLVEAIERDRFLQSYAPYFSKIGYQDNILFIRDAKAGKTAEVYLKDKTLYCGLCESKDCSHIHYAFALPEVAKMFLKKPRQQ</sequence>
<dbReference type="HOGENOM" id="CLU_153621_0_0_2"/>
<evidence type="ECO:0000313" key="1">
    <source>
        <dbReference type="EMBL" id="AIF82948.1"/>
    </source>
</evidence>
<dbReference type="STRING" id="1459636.NTE_00872"/>
<gene>
    <name evidence="1" type="ORF">NTE_00872</name>
</gene>